<feature type="transmembrane region" description="Helical" evidence="10">
    <location>
        <begin position="74"/>
        <end position="97"/>
    </location>
</feature>
<name>A0A816UXN4_9BILA</name>
<dbReference type="PANTHER" id="PTHR46157">
    <property type="entry name" value="K(+) EFFLUX ANTIPORTER 3, CHLOROPLASTIC"/>
    <property type="match status" value="1"/>
</dbReference>
<evidence type="ECO:0000313" key="12">
    <source>
        <dbReference type="EMBL" id="CAF2120009.1"/>
    </source>
</evidence>
<feature type="transmembrane region" description="Helical" evidence="10">
    <location>
        <begin position="347"/>
        <end position="369"/>
    </location>
</feature>
<evidence type="ECO:0000256" key="8">
    <source>
        <dbReference type="ARBA" id="ARBA00023065"/>
    </source>
</evidence>
<evidence type="ECO:0000256" key="4">
    <source>
        <dbReference type="ARBA" id="ARBA00022538"/>
    </source>
</evidence>
<dbReference type="InterPro" id="IPR006153">
    <property type="entry name" value="Cation/H_exchanger_TM"/>
</dbReference>
<dbReference type="GO" id="GO:0016020">
    <property type="term" value="C:membrane"/>
    <property type="evidence" value="ECO:0007669"/>
    <property type="project" value="InterPro"/>
</dbReference>
<dbReference type="FunFam" id="3.40.50.720:FF:000036">
    <property type="entry name" value="Glutathione-regulated potassium-efflux system protein KefB"/>
    <property type="match status" value="1"/>
</dbReference>
<dbReference type="PANTHER" id="PTHR46157:SF4">
    <property type="entry name" value="K(+) EFFLUX ANTIPORTER 3, CHLOROPLASTIC"/>
    <property type="match status" value="1"/>
</dbReference>
<evidence type="ECO:0000256" key="6">
    <source>
        <dbReference type="ARBA" id="ARBA00022958"/>
    </source>
</evidence>
<dbReference type="PROSITE" id="PS51201">
    <property type="entry name" value="RCK_N"/>
    <property type="match status" value="1"/>
</dbReference>
<dbReference type="SUPFAM" id="SSF51735">
    <property type="entry name" value="NAD(P)-binding Rossmann-fold domains"/>
    <property type="match status" value="1"/>
</dbReference>
<sequence>MLIAAAVFVVAIFKRLNLSPVLGYLVAGAMIGDHGMKVVTYEQTTLLGELGVVFLLFAIGLELSIERLKAMRKYVFGLGSLQVLITVLIIAGAIVLVTGDNNSAIIIAGGLALSSTAIVMQVINETKSQSMQIGRVALAILLLQDFVVVPLLVIVPLLGGNGEKSLIVVLGYSLLKAVIALGVIFVAGRLLLRPLFSFISSDTSDESSELPIAVTLLVVLSASWGTEHFGLSLALGAFVSGVLVAETDFRVKAEESIYPFKSLLLGLFFMSVGMKIDVMEIYSQITIIIASCVALILLKAMIISGLCILFGFNKGVAIHAGLLLSQGGEFSFILFNLGKEYGVLEESVANILLLVVTCSMALTPLLAMIGQKFAERIEKGLGRTPAQIIEYGARDLANHVIIAGFGKVGKMVARVLEVEGINYIALDVNGEVVTEEITNGLPVFVGDASQISNLQAVGADRALTIVLTMNNTVTIRKTAKAIRTNFTDLDVVVRLKDLKNCTEFYDIGVTTIIPQDYETGLQLGGAVLKSIGISEYEINRIKTQFRAGNYVVVKQEDTLLESEEDE</sequence>
<evidence type="ECO:0000256" key="5">
    <source>
        <dbReference type="ARBA" id="ARBA00022692"/>
    </source>
</evidence>
<dbReference type="Pfam" id="PF02254">
    <property type="entry name" value="TrkA_N"/>
    <property type="match status" value="1"/>
</dbReference>
<evidence type="ECO:0000313" key="13">
    <source>
        <dbReference type="Proteomes" id="UP000663887"/>
    </source>
</evidence>
<evidence type="ECO:0000256" key="9">
    <source>
        <dbReference type="ARBA" id="ARBA00023136"/>
    </source>
</evidence>
<dbReference type="Gene3D" id="1.20.1530.20">
    <property type="match status" value="1"/>
</dbReference>
<dbReference type="Gene3D" id="3.40.50.720">
    <property type="entry name" value="NAD(P)-binding Rossmann-like Domain"/>
    <property type="match status" value="1"/>
</dbReference>
<evidence type="ECO:0000256" key="2">
    <source>
        <dbReference type="ARBA" id="ARBA00022448"/>
    </source>
</evidence>
<dbReference type="EMBL" id="CAJNRG010010184">
    <property type="protein sequence ID" value="CAF2120009.1"/>
    <property type="molecule type" value="Genomic_DNA"/>
</dbReference>
<dbReference type="GO" id="GO:0012505">
    <property type="term" value="C:endomembrane system"/>
    <property type="evidence" value="ECO:0007669"/>
    <property type="project" value="UniProtKB-SubCell"/>
</dbReference>
<keyword evidence="5 10" id="KW-0812">Transmembrane</keyword>
<dbReference type="AlphaFoldDB" id="A0A816UXN4"/>
<keyword evidence="2" id="KW-0813">Transport</keyword>
<comment type="subcellular location">
    <subcellularLocation>
        <location evidence="1">Endomembrane system</location>
        <topology evidence="1">Multi-pass membrane protein</topology>
    </subcellularLocation>
</comment>
<keyword evidence="3" id="KW-0050">Antiport</keyword>
<keyword evidence="7 10" id="KW-1133">Transmembrane helix</keyword>
<comment type="caution">
    <text evidence="12">The sequence shown here is derived from an EMBL/GenBank/DDBJ whole genome shotgun (WGS) entry which is preliminary data.</text>
</comment>
<dbReference type="GO" id="GO:0006813">
    <property type="term" value="P:potassium ion transport"/>
    <property type="evidence" value="ECO:0007669"/>
    <property type="project" value="UniProtKB-KW"/>
</dbReference>
<evidence type="ECO:0000256" key="10">
    <source>
        <dbReference type="SAM" id="Phobius"/>
    </source>
</evidence>
<evidence type="ECO:0000259" key="11">
    <source>
        <dbReference type="PROSITE" id="PS51201"/>
    </source>
</evidence>
<protein>
    <recommendedName>
        <fullName evidence="11">RCK N-terminal domain-containing protein</fullName>
    </recommendedName>
</protein>
<feature type="domain" description="RCK N-terminal" evidence="11">
    <location>
        <begin position="397"/>
        <end position="514"/>
    </location>
</feature>
<keyword evidence="6" id="KW-0630">Potassium</keyword>
<feature type="transmembrane region" description="Helical" evidence="10">
    <location>
        <begin position="103"/>
        <end position="124"/>
    </location>
</feature>
<dbReference type="GO" id="GO:1902600">
    <property type="term" value="P:proton transmembrane transport"/>
    <property type="evidence" value="ECO:0007669"/>
    <property type="project" value="InterPro"/>
</dbReference>
<feature type="transmembrane region" description="Helical" evidence="10">
    <location>
        <begin position="136"/>
        <end position="159"/>
    </location>
</feature>
<feature type="transmembrane region" description="Helical" evidence="10">
    <location>
        <begin position="47"/>
        <end position="65"/>
    </location>
</feature>
<feature type="transmembrane region" description="Helical" evidence="10">
    <location>
        <begin position="282"/>
        <end position="309"/>
    </location>
</feature>
<evidence type="ECO:0000256" key="3">
    <source>
        <dbReference type="ARBA" id="ARBA00022449"/>
    </source>
</evidence>
<feature type="transmembrane region" description="Helical" evidence="10">
    <location>
        <begin position="258"/>
        <end position="276"/>
    </location>
</feature>
<reference evidence="12" key="1">
    <citation type="submission" date="2021-02" db="EMBL/GenBank/DDBJ databases">
        <authorList>
            <person name="Nowell W R."/>
        </authorList>
    </citation>
    <scope>NUCLEOTIDE SEQUENCE</scope>
</reference>
<feature type="transmembrane region" description="Helical" evidence="10">
    <location>
        <begin position="316"/>
        <end position="335"/>
    </location>
</feature>
<dbReference type="GO" id="GO:0015297">
    <property type="term" value="F:antiporter activity"/>
    <property type="evidence" value="ECO:0007669"/>
    <property type="project" value="UniProtKB-KW"/>
</dbReference>
<feature type="transmembrane region" description="Helical" evidence="10">
    <location>
        <begin position="165"/>
        <end position="187"/>
    </location>
</feature>
<gene>
    <name evidence="12" type="ORF">XDN619_LOCUS22505</name>
</gene>
<keyword evidence="9 10" id="KW-0472">Membrane</keyword>
<dbReference type="InterPro" id="IPR036291">
    <property type="entry name" value="NAD(P)-bd_dom_sf"/>
</dbReference>
<keyword evidence="4" id="KW-0633">Potassium transport</keyword>
<organism evidence="12 13">
    <name type="scientific">Rotaria magnacalcarata</name>
    <dbReference type="NCBI Taxonomy" id="392030"/>
    <lineage>
        <taxon>Eukaryota</taxon>
        <taxon>Metazoa</taxon>
        <taxon>Spiralia</taxon>
        <taxon>Gnathifera</taxon>
        <taxon>Rotifera</taxon>
        <taxon>Eurotatoria</taxon>
        <taxon>Bdelloidea</taxon>
        <taxon>Philodinida</taxon>
        <taxon>Philodinidae</taxon>
        <taxon>Rotaria</taxon>
    </lineage>
</organism>
<proteinExistence type="predicted"/>
<dbReference type="Proteomes" id="UP000663887">
    <property type="component" value="Unassembled WGS sequence"/>
</dbReference>
<keyword evidence="8" id="KW-0406">Ion transport</keyword>
<evidence type="ECO:0000256" key="1">
    <source>
        <dbReference type="ARBA" id="ARBA00004127"/>
    </source>
</evidence>
<dbReference type="Pfam" id="PF00999">
    <property type="entry name" value="Na_H_Exchanger"/>
    <property type="match status" value="1"/>
</dbReference>
<dbReference type="InterPro" id="IPR003148">
    <property type="entry name" value="RCK_N"/>
</dbReference>
<dbReference type="InterPro" id="IPR038770">
    <property type="entry name" value="Na+/solute_symporter_sf"/>
</dbReference>
<accession>A0A816UXN4</accession>
<evidence type="ECO:0000256" key="7">
    <source>
        <dbReference type="ARBA" id="ARBA00022989"/>
    </source>
</evidence>